<evidence type="ECO:0000256" key="5">
    <source>
        <dbReference type="ARBA" id="ARBA00035325"/>
    </source>
</evidence>
<comment type="similarity">
    <text evidence="1 6">Belongs to the universal ribosomal protein uL22 family.</text>
</comment>
<dbReference type="Pfam" id="PF00237">
    <property type="entry name" value="Ribosomal_L22"/>
    <property type="match status" value="1"/>
</dbReference>
<dbReference type="EMBL" id="CH473986">
    <property type="protein sequence ID" value="EDL94563.1"/>
    <property type="molecule type" value="Genomic_DNA"/>
</dbReference>
<dbReference type="PANTHER" id="PTHR11593">
    <property type="entry name" value="60S RIBOSOMAL PROTEIN L17"/>
    <property type="match status" value="1"/>
</dbReference>
<dbReference type="GO" id="GO:0006412">
    <property type="term" value="P:translation"/>
    <property type="evidence" value="ECO:0007669"/>
    <property type="project" value="InterPro"/>
</dbReference>
<keyword evidence="3 6" id="KW-0687">Ribonucleoprotein</keyword>
<sequence length="81" mass="9304">MLKNAESNAEVKGLDVDSPVIECIQVSKAPKQRQCIYRAHGRINPSMSSSCYTEMISLRGNRVFQSQKRGLYRRKGYPRRN</sequence>
<dbReference type="InterPro" id="IPR005721">
    <property type="entry name" value="Ribosomal_uL22_euk/arc"/>
</dbReference>
<protein>
    <recommendedName>
        <fullName evidence="4">Large ribosomal subunit protein uL22</fullName>
    </recommendedName>
    <alternativeName>
        <fullName evidence="5">60S ribosomal protein L17</fullName>
    </alternativeName>
</protein>
<evidence type="ECO:0000313" key="7">
    <source>
        <dbReference type="EMBL" id="EDL94563.1"/>
    </source>
</evidence>
<dbReference type="SUPFAM" id="SSF54843">
    <property type="entry name" value="Ribosomal protein L22"/>
    <property type="match status" value="1"/>
</dbReference>
<evidence type="ECO:0000256" key="1">
    <source>
        <dbReference type="ARBA" id="ARBA00009451"/>
    </source>
</evidence>
<dbReference type="Proteomes" id="UP000234681">
    <property type="component" value="Chromosome 1"/>
</dbReference>
<evidence type="ECO:0000256" key="4">
    <source>
        <dbReference type="ARBA" id="ARBA00035207"/>
    </source>
</evidence>
<evidence type="ECO:0000256" key="2">
    <source>
        <dbReference type="ARBA" id="ARBA00022980"/>
    </source>
</evidence>
<dbReference type="InterPro" id="IPR036394">
    <property type="entry name" value="Ribosomal_uL22_sf"/>
</dbReference>
<evidence type="ECO:0000313" key="8">
    <source>
        <dbReference type="Proteomes" id="UP000234681"/>
    </source>
</evidence>
<reference evidence="8" key="1">
    <citation type="submission" date="2005-09" db="EMBL/GenBank/DDBJ databases">
        <authorList>
            <person name="Mural R.J."/>
            <person name="Li P.W."/>
            <person name="Adams M.D."/>
            <person name="Amanatides P.G."/>
            <person name="Baden-Tillson H."/>
            <person name="Barnstead M."/>
            <person name="Chin S.H."/>
            <person name="Dew I."/>
            <person name="Evans C.A."/>
            <person name="Ferriera S."/>
            <person name="Flanigan M."/>
            <person name="Fosler C."/>
            <person name="Glodek A."/>
            <person name="Gu Z."/>
            <person name="Holt R.A."/>
            <person name="Jennings D."/>
            <person name="Kraft C.L."/>
            <person name="Lu F."/>
            <person name="Nguyen T."/>
            <person name="Nusskern D.R."/>
            <person name="Pfannkoch C.M."/>
            <person name="Sitter C."/>
            <person name="Sutton G.G."/>
            <person name="Venter J.C."/>
            <person name="Wang Z."/>
            <person name="Woodage T."/>
            <person name="Zheng X.H."/>
            <person name="Zhong F."/>
        </authorList>
    </citation>
    <scope>NUCLEOTIDE SEQUENCE [LARGE SCALE GENOMIC DNA]</scope>
    <source>
        <strain>BN</strain>
        <strain evidence="8">Sprague-Dawley</strain>
    </source>
</reference>
<dbReference type="PANTHER" id="PTHR11593:SF10">
    <property type="entry name" value="60S RIBOSOMAL PROTEIN L17"/>
    <property type="match status" value="1"/>
</dbReference>
<keyword evidence="2 6" id="KW-0689">Ribosomal protein</keyword>
<accession>A6JI88</accession>
<dbReference type="AlphaFoldDB" id="A6JI88"/>
<dbReference type="GO" id="GO:0015934">
    <property type="term" value="C:large ribosomal subunit"/>
    <property type="evidence" value="ECO:0007669"/>
    <property type="project" value="InterPro"/>
</dbReference>
<organism evidence="7 8">
    <name type="scientific">Rattus norvegicus</name>
    <name type="common">Rat</name>
    <dbReference type="NCBI Taxonomy" id="10116"/>
    <lineage>
        <taxon>Eukaryota</taxon>
        <taxon>Metazoa</taxon>
        <taxon>Chordata</taxon>
        <taxon>Craniata</taxon>
        <taxon>Vertebrata</taxon>
        <taxon>Euteleostomi</taxon>
        <taxon>Mammalia</taxon>
        <taxon>Eutheria</taxon>
        <taxon>Euarchontoglires</taxon>
        <taxon>Glires</taxon>
        <taxon>Rodentia</taxon>
        <taxon>Myomorpha</taxon>
        <taxon>Muroidea</taxon>
        <taxon>Muridae</taxon>
        <taxon>Murinae</taxon>
        <taxon>Rattus</taxon>
    </lineage>
</organism>
<evidence type="ECO:0000256" key="3">
    <source>
        <dbReference type="ARBA" id="ARBA00023274"/>
    </source>
</evidence>
<proteinExistence type="inferred from homology"/>
<gene>
    <name evidence="7" type="ORF">rCG_57484</name>
</gene>
<evidence type="ECO:0000256" key="6">
    <source>
        <dbReference type="RuleBase" id="RU004005"/>
    </source>
</evidence>
<dbReference type="Gene3D" id="3.90.470.10">
    <property type="entry name" value="Ribosomal protein L22/L17"/>
    <property type="match status" value="1"/>
</dbReference>
<name>A6JI88_RAT</name>
<dbReference type="InterPro" id="IPR001063">
    <property type="entry name" value="Ribosomal_uL22"/>
</dbReference>
<dbReference type="GO" id="GO:0003735">
    <property type="term" value="F:structural constituent of ribosome"/>
    <property type="evidence" value="ECO:0007669"/>
    <property type="project" value="InterPro"/>
</dbReference>